<feature type="binding site" evidence="14">
    <location>
        <position position="336"/>
    </location>
    <ligand>
        <name>Zn(2+)</name>
        <dbReference type="ChEBI" id="CHEBI:29105"/>
        <note>catalytic</note>
    </ligand>
</feature>
<name>A0A9W6W7D9_9ACTN</name>
<keyword evidence="6" id="KW-0963">Cytoplasm</keyword>
<feature type="binding site" evidence="14">
    <location>
        <position position="359"/>
    </location>
    <ligand>
        <name>Zn(2+)</name>
        <dbReference type="ChEBI" id="CHEBI:29105"/>
        <note>catalytic</note>
    </ligand>
</feature>
<dbReference type="GO" id="GO:0008237">
    <property type="term" value="F:metallopeptidase activity"/>
    <property type="evidence" value="ECO:0007669"/>
    <property type="project" value="UniProtKB-KW"/>
</dbReference>
<evidence type="ECO:0000256" key="14">
    <source>
        <dbReference type="PIRSR" id="PIRSR634015-3"/>
    </source>
</evidence>
<comment type="caution">
    <text evidence="16">The sequence shown here is derived from an EMBL/GenBank/DDBJ whole genome shotgun (WGS) entry which is preliminary data.</text>
</comment>
<evidence type="ECO:0000313" key="16">
    <source>
        <dbReference type="EMBL" id="GLZ75848.1"/>
    </source>
</evidence>
<dbReference type="PROSITE" id="PS51257">
    <property type="entry name" value="PROKAR_LIPOPROTEIN"/>
    <property type="match status" value="1"/>
</dbReference>
<dbReference type="PANTHER" id="PTHR45726">
    <property type="entry name" value="LEUKOTRIENE A-4 HYDROLASE"/>
    <property type="match status" value="1"/>
</dbReference>
<dbReference type="CDD" id="cd09603">
    <property type="entry name" value="M1_APN_like"/>
    <property type="match status" value="1"/>
</dbReference>
<keyword evidence="10 14" id="KW-0862">Zinc</keyword>
<proteinExistence type="inferred from homology"/>
<dbReference type="Pfam" id="PF01433">
    <property type="entry name" value="Peptidase_M1"/>
    <property type="match status" value="1"/>
</dbReference>
<dbReference type="GO" id="GO:0006508">
    <property type="term" value="P:proteolysis"/>
    <property type="evidence" value="ECO:0007669"/>
    <property type="project" value="UniProtKB-KW"/>
</dbReference>
<dbReference type="SUPFAM" id="SSF55486">
    <property type="entry name" value="Metalloproteases ('zincins'), catalytic domain"/>
    <property type="match status" value="1"/>
</dbReference>
<evidence type="ECO:0000313" key="17">
    <source>
        <dbReference type="Proteomes" id="UP001165079"/>
    </source>
</evidence>
<accession>A0A9W6W7D9</accession>
<evidence type="ECO:0000256" key="3">
    <source>
        <dbReference type="ARBA" id="ARBA00010136"/>
    </source>
</evidence>
<evidence type="ECO:0000256" key="12">
    <source>
        <dbReference type="ARBA" id="ARBA00029811"/>
    </source>
</evidence>
<evidence type="ECO:0000256" key="8">
    <source>
        <dbReference type="ARBA" id="ARBA00022723"/>
    </source>
</evidence>
<evidence type="ECO:0000256" key="11">
    <source>
        <dbReference type="ARBA" id="ARBA00023049"/>
    </source>
</evidence>
<reference evidence="16" key="1">
    <citation type="submission" date="2023-03" db="EMBL/GenBank/DDBJ databases">
        <title>Actinorhabdospora filicis NBRC 111898.</title>
        <authorList>
            <person name="Ichikawa N."/>
            <person name="Sato H."/>
            <person name="Tonouchi N."/>
        </authorList>
    </citation>
    <scope>NUCLEOTIDE SEQUENCE</scope>
    <source>
        <strain evidence="16">NBRC 111898</strain>
    </source>
</reference>
<dbReference type="InterPro" id="IPR027268">
    <property type="entry name" value="Peptidase_M4/M1_CTD_sf"/>
</dbReference>
<dbReference type="InterPro" id="IPR042097">
    <property type="entry name" value="Aminopeptidase_N-like_N_sf"/>
</dbReference>
<evidence type="ECO:0000256" key="1">
    <source>
        <dbReference type="ARBA" id="ARBA00000098"/>
    </source>
</evidence>
<evidence type="ECO:0000256" key="10">
    <source>
        <dbReference type="ARBA" id="ARBA00022833"/>
    </source>
</evidence>
<evidence type="ECO:0000256" key="2">
    <source>
        <dbReference type="ARBA" id="ARBA00004496"/>
    </source>
</evidence>
<dbReference type="PRINTS" id="PR00756">
    <property type="entry name" value="ALADIPTASE"/>
</dbReference>
<dbReference type="PANTHER" id="PTHR45726:SF3">
    <property type="entry name" value="LEUKOTRIENE A-4 HYDROLASE"/>
    <property type="match status" value="1"/>
</dbReference>
<comment type="similarity">
    <text evidence="3">Belongs to the peptidase M1 family.</text>
</comment>
<protein>
    <recommendedName>
        <fullName evidence="5">Aminopeptidase N</fullName>
        <ecNumber evidence="4">3.4.11.2</ecNumber>
    </recommendedName>
    <alternativeName>
        <fullName evidence="12">Alanine aminopeptidase</fullName>
    </alternativeName>
    <alternativeName>
        <fullName evidence="13">Lysyl aminopeptidase</fullName>
    </alternativeName>
</protein>
<comment type="cofactor">
    <cofactor evidence="14">
        <name>Zn(2+)</name>
        <dbReference type="ChEBI" id="CHEBI:29105"/>
    </cofactor>
    <text evidence="14">Binds 1 zinc ion per subunit.</text>
</comment>
<dbReference type="InterPro" id="IPR014782">
    <property type="entry name" value="Peptidase_M1_dom"/>
</dbReference>
<dbReference type="EMBL" id="BSTX01000001">
    <property type="protein sequence ID" value="GLZ75848.1"/>
    <property type="molecule type" value="Genomic_DNA"/>
</dbReference>
<dbReference type="Proteomes" id="UP001165079">
    <property type="component" value="Unassembled WGS sequence"/>
</dbReference>
<evidence type="ECO:0000256" key="7">
    <source>
        <dbReference type="ARBA" id="ARBA00022670"/>
    </source>
</evidence>
<dbReference type="GO" id="GO:0016285">
    <property type="term" value="F:alanyl aminopeptidase activity"/>
    <property type="evidence" value="ECO:0007669"/>
    <property type="project" value="UniProtKB-EC"/>
</dbReference>
<evidence type="ECO:0000256" key="6">
    <source>
        <dbReference type="ARBA" id="ARBA00022490"/>
    </source>
</evidence>
<evidence type="ECO:0000256" key="4">
    <source>
        <dbReference type="ARBA" id="ARBA00012564"/>
    </source>
</evidence>
<organism evidence="16 17">
    <name type="scientific">Actinorhabdospora filicis</name>
    <dbReference type="NCBI Taxonomy" id="1785913"/>
    <lineage>
        <taxon>Bacteria</taxon>
        <taxon>Bacillati</taxon>
        <taxon>Actinomycetota</taxon>
        <taxon>Actinomycetes</taxon>
        <taxon>Micromonosporales</taxon>
        <taxon>Micromonosporaceae</taxon>
        <taxon>Actinorhabdospora</taxon>
    </lineage>
</organism>
<dbReference type="AlphaFoldDB" id="A0A9W6W7D9"/>
<dbReference type="GO" id="GO:0005737">
    <property type="term" value="C:cytoplasm"/>
    <property type="evidence" value="ECO:0007669"/>
    <property type="project" value="UniProtKB-SubCell"/>
</dbReference>
<keyword evidence="9" id="KW-0378">Hydrolase</keyword>
<keyword evidence="7" id="KW-0645">Protease</keyword>
<evidence type="ECO:0000256" key="13">
    <source>
        <dbReference type="ARBA" id="ARBA00031533"/>
    </source>
</evidence>
<dbReference type="Gene3D" id="2.60.40.1730">
    <property type="entry name" value="tricorn interacting facor f3 domain"/>
    <property type="match status" value="1"/>
</dbReference>
<dbReference type="GO" id="GO:0008270">
    <property type="term" value="F:zinc ion binding"/>
    <property type="evidence" value="ECO:0007669"/>
    <property type="project" value="InterPro"/>
</dbReference>
<feature type="binding site" evidence="14">
    <location>
        <position position="340"/>
    </location>
    <ligand>
        <name>Zn(2+)</name>
        <dbReference type="ChEBI" id="CHEBI:29105"/>
        <note>catalytic</note>
    </ligand>
</feature>
<dbReference type="Gene3D" id="1.10.390.10">
    <property type="entry name" value="Neutral Protease Domain 2"/>
    <property type="match status" value="1"/>
</dbReference>
<evidence type="ECO:0000256" key="5">
    <source>
        <dbReference type="ARBA" id="ARBA00015611"/>
    </source>
</evidence>
<gene>
    <name evidence="16" type="ORF">Afil01_06550</name>
</gene>
<comment type="subcellular location">
    <subcellularLocation>
        <location evidence="2">Cytoplasm</location>
    </subcellularLocation>
</comment>
<evidence type="ECO:0000259" key="15">
    <source>
        <dbReference type="Pfam" id="PF01433"/>
    </source>
</evidence>
<dbReference type="EC" id="3.4.11.2" evidence="4"/>
<keyword evidence="11" id="KW-0482">Metalloprotease</keyword>
<sequence>MIRGASARVTVAVLAVFGVLAGCGTAVLRPPLGIPVPADLGPGRSDPVADPLYPDYGTADVDVLHYGLALDYDPDTTVLSGLATITLRPTRDLAELRLDFAATLAVSRATVDGRAAAVRQADGDIVIATPAVKDATVTLAVAYSGVPRPVTAPASRADSLGDGLGLRAEPDGSLWTMQEPYGAFTWYPVNDHPSDEALYDITVSVPRGYAGVASGRFAGEREVGDSTVFTWRSADPVASYLTTLAVDRFERMTLTGPRGLPVTVWLPTGTGRVLRRVTARIPEYLAFLEERYGPYPFDSAGVVVTGGDSAMETQQMITFSADLGRDEKYAADTLVHELAHQWFGDAVTPTDWRAVWLSEGMATYADGMWIVEQGWSTEDELIGRWRGLDQDLRDEAGPPGAYDPGQFASGNVYTCVALLLHEIRERVGEAPFAAMMRDWVQAQKNTHQDRASFTAWVNAHAGADLTALIDAWLDSPATPT</sequence>
<keyword evidence="8 14" id="KW-0479">Metal-binding</keyword>
<comment type="catalytic activity">
    <reaction evidence="1">
        <text>Release of an N-terminal amino acid, Xaa-|-Yaa- from a peptide, amide or arylamide. Xaa is preferably Ala, but may be most amino acids including Pro (slow action). When a terminal hydrophobic residue is followed by a prolyl residue, the two may be released as an intact Xaa-Pro dipeptide.</text>
        <dbReference type="EC" id="3.4.11.2"/>
    </reaction>
</comment>
<dbReference type="InterPro" id="IPR034015">
    <property type="entry name" value="M1_LTA4H"/>
</dbReference>
<dbReference type="SUPFAM" id="SSF63737">
    <property type="entry name" value="Leukotriene A4 hydrolase N-terminal domain"/>
    <property type="match status" value="1"/>
</dbReference>
<keyword evidence="17" id="KW-1185">Reference proteome</keyword>
<evidence type="ECO:0000256" key="9">
    <source>
        <dbReference type="ARBA" id="ARBA00022801"/>
    </source>
</evidence>
<dbReference type="InterPro" id="IPR001930">
    <property type="entry name" value="Peptidase_M1"/>
</dbReference>
<feature type="domain" description="Peptidase M1 membrane alanine aminopeptidase" evidence="15">
    <location>
        <begin position="284"/>
        <end position="472"/>
    </location>
</feature>